<dbReference type="GO" id="GO:0000155">
    <property type="term" value="F:phosphorelay sensor kinase activity"/>
    <property type="evidence" value="ECO:0007669"/>
    <property type="project" value="InterPro"/>
</dbReference>
<dbReference type="GO" id="GO:0005524">
    <property type="term" value="F:ATP binding"/>
    <property type="evidence" value="ECO:0007669"/>
    <property type="project" value="UniProtKB-KW"/>
</dbReference>
<keyword evidence="8" id="KW-0902">Two-component regulatory system</keyword>
<dbReference type="RefSeq" id="WP_132818111.1">
    <property type="nucleotide sequence ID" value="NZ_SMKI01000111.1"/>
</dbReference>
<feature type="transmembrane region" description="Helical" evidence="9">
    <location>
        <begin position="102"/>
        <end position="122"/>
    </location>
</feature>
<dbReference type="GO" id="GO:0046983">
    <property type="term" value="F:protein dimerization activity"/>
    <property type="evidence" value="ECO:0007669"/>
    <property type="project" value="InterPro"/>
</dbReference>
<dbReference type="PANTHER" id="PTHR24421">
    <property type="entry name" value="NITRATE/NITRITE SENSOR PROTEIN NARX-RELATED"/>
    <property type="match status" value="1"/>
</dbReference>
<evidence type="ECO:0000256" key="9">
    <source>
        <dbReference type="SAM" id="Phobius"/>
    </source>
</evidence>
<dbReference type="Gene3D" id="3.30.565.10">
    <property type="entry name" value="Histidine kinase-like ATPase, C-terminal domain"/>
    <property type="match status" value="1"/>
</dbReference>
<keyword evidence="6 12" id="KW-0418">Kinase</keyword>
<dbReference type="SUPFAM" id="SSF55874">
    <property type="entry name" value="ATPase domain of HSP90 chaperone/DNA topoisomerase II/histidine kinase"/>
    <property type="match status" value="1"/>
</dbReference>
<keyword evidence="4" id="KW-0808">Transferase</keyword>
<dbReference type="PANTHER" id="PTHR24421:SF10">
    <property type="entry name" value="NITRATE_NITRITE SENSOR PROTEIN NARQ"/>
    <property type="match status" value="1"/>
</dbReference>
<feature type="transmembrane region" description="Helical" evidence="9">
    <location>
        <begin position="59"/>
        <end position="82"/>
    </location>
</feature>
<keyword evidence="9" id="KW-1133">Transmembrane helix</keyword>
<evidence type="ECO:0000256" key="7">
    <source>
        <dbReference type="ARBA" id="ARBA00022840"/>
    </source>
</evidence>
<evidence type="ECO:0000259" key="11">
    <source>
        <dbReference type="Pfam" id="PF07730"/>
    </source>
</evidence>
<gene>
    <name evidence="12" type="ORF">E1283_12765</name>
</gene>
<dbReference type="InterPro" id="IPR003594">
    <property type="entry name" value="HATPase_dom"/>
</dbReference>
<reference evidence="12 13" key="1">
    <citation type="submission" date="2019-03" db="EMBL/GenBank/DDBJ databases">
        <title>Draft genome sequences of novel Actinobacteria.</title>
        <authorList>
            <person name="Sahin N."/>
            <person name="Ay H."/>
            <person name="Saygin H."/>
        </authorList>
    </citation>
    <scope>NUCLEOTIDE SEQUENCE [LARGE SCALE GENOMIC DNA]</scope>
    <source>
        <strain evidence="12 13">DSM 41900</strain>
    </source>
</reference>
<dbReference type="Pfam" id="PF02518">
    <property type="entry name" value="HATPase_c"/>
    <property type="match status" value="1"/>
</dbReference>
<dbReference type="Pfam" id="PF07730">
    <property type="entry name" value="HisKA_3"/>
    <property type="match status" value="1"/>
</dbReference>
<dbReference type="InterPro" id="IPR011712">
    <property type="entry name" value="Sig_transdc_His_kin_sub3_dim/P"/>
</dbReference>
<sequence length="396" mass="41541">PPRPHRHDVWIASAGLAGGLFGAVFGMYMFPGRPHGPLVLVGLLVMCGAELLRRTRPEVALPLSVAALVVDVAFGGLLAVLLMFTDVVYAATLYGRQRFGRIVTHGSVALSIVVTVVAVVWLRAPEAVTLGVAAAAVTATPAWTGLMLRHHRDTAAAERLRAEQTALLAEMDRVQAVAGERSRMARELHDMVANHLSAIAIHATAALTLDERAATRQALSVIRENSTQGLTEMRRLIGLLRESGAGGEPEATPNLDGLPALLRRAGDGGAGRLRFTARDERPAGAALPTPIELAAYRIVQESLTNAVKHAAPGEVEVGLAQDEAVLTVTVTSPYGVGAPSRAPGSGAGLIGMRERVELLAGAFAAGPEPGLDGAPRWRVRARLPLLDSPAAVRESA</sequence>
<dbReference type="AlphaFoldDB" id="A0A4V2Y365"/>
<comment type="caution">
    <text evidence="12">The sequence shown here is derived from an EMBL/GenBank/DDBJ whole genome shotgun (WGS) entry which is preliminary data.</text>
</comment>
<dbReference type="EC" id="2.7.13.3" evidence="2"/>
<comment type="catalytic activity">
    <reaction evidence="1">
        <text>ATP + protein L-histidine = ADP + protein N-phospho-L-histidine.</text>
        <dbReference type="EC" id="2.7.13.3"/>
    </reaction>
</comment>
<keyword evidence="5" id="KW-0547">Nucleotide-binding</keyword>
<organism evidence="12 13">
    <name type="scientific">Streptomyces hainanensis</name>
    <dbReference type="NCBI Taxonomy" id="402648"/>
    <lineage>
        <taxon>Bacteria</taxon>
        <taxon>Bacillati</taxon>
        <taxon>Actinomycetota</taxon>
        <taxon>Actinomycetes</taxon>
        <taxon>Kitasatosporales</taxon>
        <taxon>Streptomycetaceae</taxon>
        <taxon>Streptomyces</taxon>
    </lineage>
</organism>
<name>A0A4V2Y365_9ACTN</name>
<dbReference type="InterPro" id="IPR050482">
    <property type="entry name" value="Sensor_HK_TwoCompSys"/>
</dbReference>
<keyword evidence="13" id="KW-1185">Reference proteome</keyword>
<evidence type="ECO:0000256" key="4">
    <source>
        <dbReference type="ARBA" id="ARBA00022679"/>
    </source>
</evidence>
<evidence type="ECO:0000256" key="1">
    <source>
        <dbReference type="ARBA" id="ARBA00000085"/>
    </source>
</evidence>
<feature type="domain" description="Histidine kinase/HSP90-like ATPase" evidence="10">
    <location>
        <begin position="293"/>
        <end position="369"/>
    </location>
</feature>
<feature type="non-terminal residue" evidence="12">
    <location>
        <position position="1"/>
    </location>
</feature>
<dbReference type="EMBL" id="SMKI01000111">
    <property type="protein sequence ID" value="TDC75325.1"/>
    <property type="molecule type" value="Genomic_DNA"/>
</dbReference>
<dbReference type="CDD" id="cd16917">
    <property type="entry name" value="HATPase_UhpB-NarQ-NarX-like"/>
    <property type="match status" value="1"/>
</dbReference>
<protein>
    <recommendedName>
        <fullName evidence="2">histidine kinase</fullName>
        <ecNumber evidence="2">2.7.13.3</ecNumber>
    </recommendedName>
</protein>
<evidence type="ECO:0000256" key="5">
    <source>
        <dbReference type="ARBA" id="ARBA00022741"/>
    </source>
</evidence>
<feature type="transmembrane region" description="Helical" evidence="9">
    <location>
        <begin position="36"/>
        <end position="52"/>
    </location>
</feature>
<feature type="domain" description="Signal transduction histidine kinase subgroup 3 dimerisation and phosphoacceptor" evidence="11">
    <location>
        <begin position="180"/>
        <end position="243"/>
    </location>
</feature>
<evidence type="ECO:0000256" key="6">
    <source>
        <dbReference type="ARBA" id="ARBA00022777"/>
    </source>
</evidence>
<keyword evidence="9" id="KW-0812">Transmembrane</keyword>
<keyword evidence="9" id="KW-0472">Membrane</keyword>
<evidence type="ECO:0000256" key="3">
    <source>
        <dbReference type="ARBA" id="ARBA00022553"/>
    </source>
</evidence>
<dbReference type="GO" id="GO:0016020">
    <property type="term" value="C:membrane"/>
    <property type="evidence" value="ECO:0007669"/>
    <property type="project" value="InterPro"/>
</dbReference>
<feature type="transmembrane region" description="Helical" evidence="9">
    <location>
        <begin position="9"/>
        <end position="30"/>
    </location>
</feature>
<evidence type="ECO:0000259" key="10">
    <source>
        <dbReference type="Pfam" id="PF02518"/>
    </source>
</evidence>
<dbReference type="Gene3D" id="1.20.5.1930">
    <property type="match status" value="1"/>
</dbReference>
<evidence type="ECO:0000256" key="8">
    <source>
        <dbReference type="ARBA" id="ARBA00023012"/>
    </source>
</evidence>
<dbReference type="OrthoDB" id="227596at2"/>
<dbReference type="InterPro" id="IPR036890">
    <property type="entry name" value="HATPase_C_sf"/>
</dbReference>
<accession>A0A4V2Y365</accession>
<evidence type="ECO:0000313" key="13">
    <source>
        <dbReference type="Proteomes" id="UP000295345"/>
    </source>
</evidence>
<dbReference type="Proteomes" id="UP000295345">
    <property type="component" value="Unassembled WGS sequence"/>
</dbReference>
<keyword evidence="3" id="KW-0597">Phosphoprotein</keyword>
<evidence type="ECO:0000256" key="2">
    <source>
        <dbReference type="ARBA" id="ARBA00012438"/>
    </source>
</evidence>
<proteinExistence type="predicted"/>
<evidence type="ECO:0000313" key="12">
    <source>
        <dbReference type="EMBL" id="TDC75325.1"/>
    </source>
</evidence>
<keyword evidence="7" id="KW-0067">ATP-binding</keyword>